<evidence type="ECO:0000313" key="3">
    <source>
        <dbReference type="Proteomes" id="UP001500305"/>
    </source>
</evidence>
<comment type="caution">
    <text evidence="2">The sequence shown here is derived from an EMBL/GenBank/DDBJ whole genome shotgun (WGS) entry which is preliminary data.</text>
</comment>
<evidence type="ECO:0000256" key="1">
    <source>
        <dbReference type="SAM" id="MobiDB-lite"/>
    </source>
</evidence>
<gene>
    <name evidence="2" type="ORF">GCM10010430_34240</name>
</gene>
<reference evidence="3" key="1">
    <citation type="journal article" date="2019" name="Int. J. Syst. Evol. Microbiol.">
        <title>The Global Catalogue of Microorganisms (GCM) 10K type strain sequencing project: providing services to taxonomists for standard genome sequencing and annotation.</title>
        <authorList>
            <consortium name="The Broad Institute Genomics Platform"/>
            <consortium name="The Broad Institute Genome Sequencing Center for Infectious Disease"/>
            <person name="Wu L."/>
            <person name="Ma J."/>
        </authorList>
    </citation>
    <scope>NUCLEOTIDE SEQUENCE [LARGE SCALE GENOMIC DNA]</scope>
    <source>
        <strain evidence="3">JCM 7356</strain>
    </source>
</reference>
<organism evidence="2 3">
    <name type="scientific">Kitasatospora cystarginea</name>
    <dbReference type="NCBI Taxonomy" id="58350"/>
    <lineage>
        <taxon>Bacteria</taxon>
        <taxon>Bacillati</taxon>
        <taxon>Actinomycetota</taxon>
        <taxon>Actinomycetes</taxon>
        <taxon>Kitasatosporales</taxon>
        <taxon>Streptomycetaceae</taxon>
        <taxon>Kitasatospora</taxon>
    </lineage>
</organism>
<feature type="region of interest" description="Disordered" evidence="1">
    <location>
        <begin position="82"/>
        <end position="103"/>
    </location>
</feature>
<dbReference type="Proteomes" id="UP001500305">
    <property type="component" value="Unassembled WGS sequence"/>
</dbReference>
<name>A0ABP5R0X1_9ACTN</name>
<sequence>MEGEERQNLPLLARRRDDRNSAGLGMQRAENLNLHAPSVIHTLHPIARGDGHGKEPRSAGVGASIRCDRRADRRIGAECLAGMPTGTSSVTGNEDVLFGAGVR</sequence>
<protein>
    <submittedName>
        <fullName evidence="2">Uncharacterized protein</fullName>
    </submittedName>
</protein>
<feature type="region of interest" description="Disordered" evidence="1">
    <location>
        <begin position="1"/>
        <end position="26"/>
    </location>
</feature>
<evidence type="ECO:0000313" key="2">
    <source>
        <dbReference type="EMBL" id="GAA2248810.1"/>
    </source>
</evidence>
<dbReference type="EMBL" id="BAAATR010000013">
    <property type="protein sequence ID" value="GAA2248810.1"/>
    <property type="molecule type" value="Genomic_DNA"/>
</dbReference>
<keyword evidence="3" id="KW-1185">Reference proteome</keyword>
<accession>A0ABP5R0X1</accession>
<proteinExistence type="predicted"/>